<dbReference type="OrthoDB" id="1889094at2759"/>
<evidence type="ECO:0000256" key="2">
    <source>
        <dbReference type="ARBA" id="ARBA00022692"/>
    </source>
</evidence>
<dbReference type="RefSeq" id="XP_022144710.1">
    <property type="nucleotide sequence ID" value="XM_022289018.1"/>
</dbReference>
<dbReference type="KEGG" id="mcha:111014331"/>
<evidence type="ECO:0000256" key="3">
    <source>
        <dbReference type="ARBA" id="ARBA00022989"/>
    </source>
</evidence>
<dbReference type="Proteomes" id="UP000504603">
    <property type="component" value="Unplaced"/>
</dbReference>
<protein>
    <submittedName>
        <fullName evidence="8">NDR1/HIN1-like protein 10</fullName>
    </submittedName>
</protein>
<comment type="subcellular location">
    <subcellularLocation>
        <location evidence="1">Membrane</location>
        <topology evidence="1">Single-pass membrane protein</topology>
    </subcellularLocation>
</comment>
<evidence type="ECO:0000256" key="5">
    <source>
        <dbReference type="SAM" id="Phobius"/>
    </source>
</evidence>
<dbReference type="AlphaFoldDB" id="A0A6J1CSE3"/>
<keyword evidence="3 5" id="KW-1133">Transmembrane helix</keyword>
<dbReference type="PANTHER" id="PTHR31415:SF4">
    <property type="entry name" value="NDR1_HIN1-LIKE PROTEIN 3"/>
    <property type="match status" value="1"/>
</dbReference>
<dbReference type="InterPro" id="IPR044839">
    <property type="entry name" value="NDR1-like"/>
</dbReference>
<dbReference type="Pfam" id="PF03168">
    <property type="entry name" value="LEA_2"/>
    <property type="match status" value="1"/>
</dbReference>
<dbReference type="GO" id="GO:0098542">
    <property type="term" value="P:defense response to other organism"/>
    <property type="evidence" value="ECO:0007669"/>
    <property type="project" value="InterPro"/>
</dbReference>
<proteinExistence type="predicted"/>
<dbReference type="GO" id="GO:0005886">
    <property type="term" value="C:plasma membrane"/>
    <property type="evidence" value="ECO:0007669"/>
    <property type="project" value="TreeGrafter"/>
</dbReference>
<organism evidence="7 8">
    <name type="scientific">Momordica charantia</name>
    <name type="common">Bitter gourd</name>
    <name type="synonym">Balsam pear</name>
    <dbReference type="NCBI Taxonomy" id="3673"/>
    <lineage>
        <taxon>Eukaryota</taxon>
        <taxon>Viridiplantae</taxon>
        <taxon>Streptophyta</taxon>
        <taxon>Embryophyta</taxon>
        <taxon>Tracheophyta</taxon>
        <taxon>Spermatophyta</taxon>
        <taxon>Magnoliopsida</taxon>
        <taxon>eudicotyledons</taxon>
        <taxon>Gunneridae</taxon>
        <taxon>Pentapetalae</taxon>
        <taxon>rosids</taxon>
        <taxon>fabids</taxon>
        <taxon>Cucurbitales</taxon>
        <taxon>Cucurbitaceae</taxon>
        <taxon>Momordiceae</taxon>
        <taxon>Momordica</taxon>
    </lineage>
</organism>
<keyword evidence="7" id="KW-1185">Reference proteome</keyword>
<dbReference type="GO" id="GO:0009506">
    <property type="term" value="C:plasmodesma"/>
    <property type="evidence" value="ECO:0007669"/>
    <property type="project" value="TreeGrafter"/>
</dbReference>
<feature type="transmembrane region" description="Helical" evidence="5">
    <location>
        <begin position="41"/>
        <end position="63"/>
    </location>
</feature>
<keyword evidence="4 5" id="KW-0472">Membrane</keyword>
<keyword evidence="2 5" id="KW-0812">Transmembrane</keyword>
<evidence type="ECO:0000313" key="7">
    <source>
        <dbReference type="Proteomes" id="UP000504603"/>
    </source>
</evidence>
<gene>
    <name evidence="8" type="primary">LOC111014331</name>
</gene>
<dbReference type="InterPro" id="IPR004864">
    <property type="entry name" value="LEA_2"/>
</dbReference>
<feature type="domain" description="Late embryogenesis abundant protein LEA-2 subgroup" evidence="6">
    <location>
        <begin position="95"/>
        <end position="192"/>
    </location>
</feature>
<evidence type="ECO:0000256" key="1">
    <source>
        <dbReference type="ARBA" id="ARBA00004167"/>
    </source>
</evidence>
<evidence type="ECO:0000259" key="6">
    <source>
        <dbReference type="Pfam" id="PF03168"/>
    </source>
</evidence>
<dbReference type="GeneID" id="111014331"/>
<reference evidence="8" key="1">
    <citation type="submission" date="2025-08" db="UniProtKB">
        <authorList>
            <consortium name="RefSeq"/>
        </authorList>
    </citation>
    <scope>IDENTIFICATION</scope>
    <source>
        <strain evidence="8">OHB3-1</strain>
    </source>
</reference>
<evidence type="ECO:0000256" key="4">
    <source>
        <dbReference type="ARBA" id="ARBA00023136"/>
    </source>
</evidence>
<name>A0A6J1CSE3_MOMCH</name>
<accession>A0A6J1CSE3</accession>
<sequence length="222" mass="25062">MADKQPQLNGAFYGPAVPPPTKTYHRHGHGRGCACCLLSTFLKLVVTIVVVVGLAVLILWLVFRPNEVKFHVTDAKLTQFNLTGNQLHYNLALNLTIRNPNRRIGVYYDTIEASTFYKDQRLNTNWLPPFYQGHKTTTVLTTNFNSQPVVVLGGNDMVEFNAEKLAGVYDIDVDFRLRLRLKFGVVRIGKFKPKVRCGLKLPVSSDVNSAVPFQTTRCDFDF</sequence>
<evidence type="ECO:0000313" key="8">
    <source>
        <dbReference type="RefSeq" id="XP_022144710.1"/>
    </source>
</evidence>
<dbReference type="PANTHER" id="PTHR31415">
    <property type="entry name" value="OS05G0367900 PROTEIN"/>
    <property type="match status" value="1"/>
</dbReference>